<organism evidence="1 2">
    <name type="scientific">Tanacetum coccineum</name>
    <dbReference type="NCBI Taxonomy" id="301880"/>
    <lineage>
        <taxon>Eukaryota</taxon>
        <taxon>Viridiplantae</taxon>
        <taxon>Streptophyta</taxon>
        <taxon>Embryophyta</taxon>
        <taxon>Tracheophyta</taxon>
        <taxon>Spermatophyta</taxon>
        <taxon>Magnoliopsida</taxon>
        <taxon>eudicotyledons</taxon>
        <taxon>Gunneridae</taxon>
        <taxon>Pentapetalae</taxon>
        <taxon>asterids</taxon>
        <taxon>campanulids</taxon>
        <taxon>Asterales</taxon>
        <taxon>Asteraceae</taxon>
        <taxon>Asteroideae</taxon>
        <taxon>Anthemideae</taxon>
        <taxon>Anthemidinae</taxon>
        <taxon>Tanacetum</taxon>
    </lineage>
</organism>
<reference evidence="1" key="1">
    <citation type="journal article" date="2022" name="Int. J. Mol. Sci.">
        <title>Draft Genome of Tanacetum Coccineum: Genomic Comparison of Closely Related Tanacetum-Family Plants.</title>
        <authorList>
            <person name="Yamashiro T."/>
            <person name="Shiraishi A."/>
            <person name="Nakayama K."/>
            <person name="Satake H."/>
        </authorList>
    </citation>
    <scope>NUCLEOTIDE SEQUENCE</scope>
</reference>
<proteinExistence type="predicted"/>
<dbReference type="EMBL" id="BQNB010018876">
    <property type="protein sequence ID" value="GJT79191.1"/>
    <property type="molecule type" value="Genomic_DNA"/>
</dbReference>
<accession>A0ABQ5GU54</accession>
<protein>
    <submittedName>
        <fullName evidence="1">Uncharacterized protein</fullName>
    </submittedName>
</protein>
<keyword evidence="2" id="KW-1185">Reference proteome</keyword>
<dbReference type="Proteomes" id="UP001151760">
    <property type="component" value="Unassembled WGS sequence"/>
</dbReference>
<reference evidence="1" key="2">
    <citation type="submission" date="2022-01" db="EMBL/GenBank/DDBJ databases">
        <authorList>
            <person name="Yamashiro T."/>
            <person name="Shiraishi A."/>
            <person name="Satake H."/>
            <person name="Nakayama K."/>
        </authorList>
    </citation>
    <scope>NUCLEOTIDE SEQUENCE</scope>
</reference>
<sequence>MSVEISDYILKWHIDQKELLELEYQSTDHYPYVRLQYHVIFFTLSEMKEFEFLVMYMLLGDGASDLTVVEEGEASLITACSGVTTLHKDHAGALK</sequence>
<comment type="caution">
    <text evidence="1">The sequence shown here is derived from an EMBL/GenBank/DDBJ whole genome shotgun (WGS) entry which is preliminary data.</text>
</comment>
<evidence type="ECO:0000313" key="2">
    <source>
        <dbReference type="Proteomes" id="UP001151760"/>
    </source>
</evidence>
<gene>
    <name evidence="1" type="ORF">Tco_1053533</name>
</gene>
<evidence type="ECO:0000313" key="1">
    <source>
        <dbReference type="EMBL" id="GJT79191.1"/>
    </source>
</evidence>
<name>A0ABQ5GU54_9ASTR</name>